<sequence length="340" mass="38546">MKRMNRKGILKLLIIVCLFLSGCSRGQGTTQTHHYDLDVSKQIQVLKKSNRNLYVWSVYWDCTGDVRTIHRNRKKINGIGVFSAYYPDGKTLSLPEKSNDLIQHLASIEDAPTIPRYLCVVNDTDSENKSVDLLKKIMNEPEKNAQAIVDMAIQNQCMGIEIDFEKIRNDIDLWNQFINFEKDLMALCSKNHLALRIVLESSTPVDQMDLPSGPEYVVMCYNLYGMGTKPGPKADADFLKDMVMKFDSLDHVSYALANGGYDFDGSKKAEAMTSSQIQALIIEKKAKPKRDPSSQALSFTYGSHTVWFADEKTMAFWAKTLDTAAGRTVDISLWRLFRNE</sequence>
<comment type="caution">
    <text evidence="2">The sequence shown here is derived from an EMBL/GenBank/DDBJ whole genome shotgun (WGS) entry which is preliminary data.</text>
</comment>
<dbReference type="InterPro" id="IPR017853">
    <property type="entry name" value="GH"/>
</dbReference>
<feature type="chain" id="PRO_5045843985" description="GH18 domain-containing protein" evidence="1">
    <location>
        <begin position="27"/>
        <end position="340"/>
    </location>
</feature>
<keyword evidence="1" id="KW-0732">Signal</keyword>
<dbReference type="RefSeq" id="WP_320325828.1">
    <property type="nucleotide sequence ID" value="NZ_JALBUS010000009.1"/>
</dbReference>
<dbReference type="PANTHER" id="PTHR46066:SF2">
    <property type="entry name" value="CHITINASE DOMAIN-CONTAINING PROTEIN 1"/>
    <property type="match status" value="1"/>
</dbReference>
<dbReference type="Gene3D" id="3.10.50.10">
    <property type="match status" value="1"/>
</dbReference>
<dbReference type="Gene3D" id="3.20.20.80">
    <property type="entry name" value="Glycosidases"/>
    <property type="match status" value="1"/>
</dbReference>
<evidence type="ECO:0000313" key="3">
    <source>
        <dbReference type="Proteomes" id="UP001285244"/>
    </source>
</evidence>
<dbReference type="Proteomes" id="UP001285244">
    <property type="component" value="Unassembled WGS sequence"/>
</dbReference>
<feature type="signal peptide" evidence="1">
    <location>
        <begin position="1"/>
        <end position="26"/>
    </location>
</feature>
<gene>
    <name evidence="2" type="ORF">MOZ64_06750</name>
</gene>
<dbReference type="SUPFAM" id="SSF51445">
    <property type="entry name" value="(Trans)glycosidases"/>
    <property type="match status" value="1"/>
</dbReference>
<evidence type="ECO:0000313" key="2">
    <source>
        <dbReference type="EMBL" id="MDX8417540.1"/>
    </source>
</evidence>
<proteinExistence type="predicted"/>
<accession>A0ABU4WLV0</accession>
<evidence type="ECO:0008006" key="4">
    <source>
        <dbReference type="Google" id="ProtNLM"/>
    </source>
</evidence>
<dbReference type="PANTHER" id="PTHR46066">
    <property type="entry name" value="CHITINASE DOMAIN-CONTAINING PROTEIN 1 FAMILY MEMBER"/>
    <property type="match status" value="1"/>
</dbReference>
<dbReference type="InterPro" id="IPR029070">
    <property type="entry name" value="Chitinase_insertion_sf"/>
</dbReference>
<protein>
    <recommendedName>
        <fullName evidence="4">GH18 domain-containing protein</fullName>
    </recommendedName>
</protein>
<evidence type="ECO:0000256" key="1">
    <source>
        <dbReference type="SAM" id="SignalP"/>
    </source>
</evidence>
<organism evidence="2 3">
    <name type="scientific">Absicoccus intestinalis</name>
    <dbReference type="NCBI Taxonomy" id="2926319"/>
    <lineage>
        <taxon>Bacteria</taxon>
        <taxon>Bacillati</taxon>
        <taxon>Bacillota</taxon>
        <taxon>Erysipelotrichia</taxon>
        <taxon>Erysipelotrichales</taxon>
        <taxon>Erysipelotrichaceae</taxon>
        <taxon>Absicoccus</taxon>
    </lineage>
</organism>
<keyword evidence="3" id="KW-1185">Reference proteome</keyword>
<name>A0ABU4WLV0_9FIRM</name>
<reference evidence="2 3" key="1">
    <citation type="submission" date="2022-03" db="EMBL/GenBank/DDBJ databases">
        <title>Novel taxa within the pig intestine.</title>
        <authorList>
            <person name="Wylensek D."/>
            <person name="Bishof K."/>
            <person name="Afrizal A."/>
            <person name="Clavel T."/>
        </authorList>
    </citation>
    <scope>NUCLEOTIDE SEQUENCE [LARGE SCALE GENOMIC DNA]</scope>
    <source>
        <strain evidence="2 3">Cla-KB-P134</strain>
    </source>
</reference>
<dbReference type="PROSITE" id="PS51257">
    <property type="entry name" value="PROKAR_LIPOPROTEIN"/>
    <property type="match status" value="1"/>
</dbReference>
<dbReference type="EMBL" id="JALBUS010000009">
    <property type="protein sequence ID" value="MDX8417540.1"/>
    <property type="molecule type" value="Genomic_DNA"/>
</dbReference>